<dbReference type="Proteomes" id="UP000093281">
    <property type="component" value="Unassembled WGS sequence"/>
</dbReference>
<evidence type="ECO:0000313" key="4">
    <source>
        <dbReference type="Proteomes" id="UP000308001"/>
    </source>
</evidence>
<evidence type="ECO:0000313" key="3">
    <source>
        <dbReference type="Proteomes" id="UP000093281"/>
    </source>
</evidence>
<reference evidence="3" key="2">
    <citation type="submission" date="2015-05" db="EMBL/GenBank/DDBJ databases">
        <authorList>
            <person name="Rovetto F."/>
            <person name="Cocolin L."/>
            <person name="Illeghems K."/>
            <person name="Van Nieuwerburgh F."/>
            <person name="Houf K."/>
        </authorList>
    </citation>
    <scope>NUCLEOTIDE SEQUENCE [LARGE SCALE GENOMIC DNA]</scope>
    <source>
        <strain evidence="3">DU22</strain>
    </source>
</reference>
<dbReference type="InterPro" id="IPR009061">
    <property type="entry name" value="DNA-bd_dom_put_sf"/>
</dbReference>
<dbReference type="Proteomes" id="UP000308001">
    <property type="component" value="Unassembled WGS sequence"/>
</dbReference>
<reference evidence="1" key="1">
    <citation type="submission" date="2015-05" db="EMBL/GenBank/DDBJ databases">
        <authorList>
            <person name="Wang D.B."/>
            <person name="Wang M."/>
        </authorList>
    </citation>
    <scope>NUCLEOTIDE SEQUENCE [LARGE SCALE GENOMIC DNA]</scope>
    <source>
        <strain evidence="1">DU22</strain>
    </source>
</reference>
<reference evidence="2 4" key="3">
    <citation type="submission" date="2019-05" db="EMBL/GenBank/DDBJ databases">
        <title>Arcobacter cibarius and Arcobacter thereius providing challenges in identification an antibiotic susceptibility and Quinolone resistance.</title>
        <authorList>
            <person name="Busch A."/>
            <person name="Hanel I."/>
            <person name="Hotzel H."/>
            <person name="Tomaso H."/>
        </authorList>
    </citation>
    <scope>NUCLEOTIDE SEQUENCE [LARGE SCALE GENOMIC DNA]</scope>
    <source>
        <strain evidence="2 4">17CS1191_2</strain>
    </source>
</reference>
<dbReference type="AlphaFoldDB" id="A0A1C0B534"/>
<sequence length="80" mass="9405">MNITEIKESILEELITMNSENKNWLNTKELSKYLKVSITQLEIWRRESFGPSYLRLGKRRILYPKSAIADFIVSSQVKTL</sequence>
<comment type="caution">
    <text evidence="1">The sequence shown here is derived from an EMBL/GenBank/DDBJ whole genome shotgun (WGS) entry which is preliminary data.</text>
</comment>
<dbReference type="RefSeq" id="WP_066187567.1">
    <property type="nucleotide sequence ID" value="NZ_LCUJ01000010.1"/>
</dbReference>
<gene>
    <name evidence="1" type="ORF">AAX29_01926</name>
    <name evidence="2" type="ORF">FE246_00225</name>
</gene>
<evidence type="ECO:0000313" key="2">
    <source>
        <dbReference type="EMBL" id="TLS72947.1"/>
    </source>
</evidence>
<dbReference type="SUPFAM" id="SSF46955">
    <property type="entry name" value="Putative DNA-binding domain"/>
    <property type="match status" value="1"/>
</dbReference>
<proteinExistence type="predicted"/>
<dbReference type="EMBL" id="VBUF01000001">
    <property type="protein sequence ID" value="TLS72947.1"/>
    <property type="molecule type" value="Genomic_DNA"/>
</dbReference>
<evidence type="ECO:0000313" key="1">
    <source>
        <dbReference type="EMBL" id="OCL97566.1"/>
    </source>
</evidence>
<protein>
    <submittedName>
        <fullName evidence="2">Helix-turn-helix domain-containing protein</fullName>
    </submittedName>
</protein>
<organism evidence="1 3">
    <name type="scientific">Aliarcobacter thereius</name>
    <dbReference type="NCBI Taxonomy" id="544718"/>
    <lineage>
        <taxon>Bacteria</taxon>
        <taxon>Pseudomonadati</taxon>
        <taxon>Campylobacterota</taxon>
        <taxon>Epsilonproteobacteria</taxon>
        <taxon>Campylobacterales</taxon>
        <taxon>Arcobacteraceae</taxon>
        <taxon>Aliarcobacter</taxon>
    </lineage>
</organism>
<accession>A0A1C0B534</accession>
<dbReference type="OrthoDB" id="5349217at2"/>
<dbReference type="EMBL" id="LCUJ01000010">
    <property type="protein sequence ID" value="OCL97566.1"/>
    <property type="molecule type" value="Genomic_DNA"/>
</dbReference>
<name>A0A1C0B534_9BACT</name>